<accession>A0A8S9HU32</accession>
<name>A0A8S9HU32_BRACR</name>
<feature type="coiled-coil region" evidence="1">
    <location>
        <begin position="110"/>
        <end position="137"/>
    </location>
</feature>
<feature type="region of interest" description="Disordered" evidence="2">
    <location>
        <begin position="187"/>
        <end position="218"/>
    </location>
</feature>
<gene>
    <name evidence="4" type="ORF">F2Q68_00010728</name>
    <name evidence="3" type="ORF">F2Q70_00017782</name>
</gene>
<protein>
    <submittedName>
        <fullName evidence="3">Uncharacterized protein</fullName>
    </submittedName>
</protein>
<dbReference type="AlphaFoldDB" id="A0A8S9HU32"/>
<sequence>MLGRYVETELWLGLGRYIATELWLELGRYVATERNERSVAKLGRYRACAVSSVMTGLGLSVFRSSYSDLSVTSLAARGKVASLAKDKEIKALRLKVRNQEEAGEMAAAENVSLRSQLKNREKELNELKDAAETFDAEKSMAVNGAKVGARWELMREWLSGQTDSRDPMNTLEQYKTVKTTEAELLGLPSPSFEYERQVPGDEEVKKTLESAADDPPAN</sequence>
<proteinExistence type="predicted"/>
<dbReference type="EMBL" id="QGKY02001250">
    <property type="protein sequence ID" value="KAF2561549.1"/>
    <property type="molecule type" value="Genomic_DNA"/>
</dbReference>
<evidence type="ECO:0000256" key="1">
    <source>
        <dbReference type="SAM" id="Coils"/>
    </source>
</evidence>
<reference evidence="3" key="1">
    <citation type="submission" date="2019-12" db="EMBL/GenBank/DDBJ databases">
        <title>Genome sequencing and annotation of Brassica cretica.</title>
        <authorList>
            <person name="Studholme D.J."/>
            <person name="Sarris P.F."/>
        </authorList>
    </citation>
    <scope>NUCLEOTIDE SEQUENCE</scope>
    <source>
        <strain evidence="4">PFS-001/15</strain>
        <strain evidence="3">PFS-102/07</strain>
        <tissue evidence="3">Leaf</tissue>
    </source>
</reference>
<feature type="compositionally biased region" description="Basic and acidic residues" evidence="2">
    <location>
        <begin position="193"/>
        <end position="208"/>
    </location>
</feature>
<dbReference type="EMBL" id="QGKW02000717">
    <property type="protein sequence ID" value="KAF2599300.1"/>
    <property type="molecule type" value="Genomic_DNA"/>
</dbReference>
<evidence type="ECO:0000313" key="3">
    <source>
        <dbReference type="EMBL" id="KAF2561549.1"/>
    </source>
</evidence>
<comment type="caution">
    <text evidence="3">The sequence shown here is derived from an EMBL/GenBank/DDBJ whole genome shotgun (WGS) entry which is preliminary data.</text>
</comment>
<organism evidence="3">
    <name type="scientific">Brassica cretica</name>
    <name type="common">Mustard</name>
    <dbReference type="NCBI Taxonomy" id="69181"/>
    <lineage>
        <taxon>Eukaryota</taxon>
        <taxon>Viridiplantae</taxon>
        <taxon>Streptophyta</taxon>
        <taxon>Embryophyta</taxon>
        <taxon>Tracheophyta</taxon>
        <taxon>Spermatophyta</taxon>
        <taxon>Magnoliopsida</taxon>
        <taxon>eudicotyledons</taxon>
        <taxon>Gunneridae</taxon>
        <taxon>Pentapetalae</taxon>
        <taxon>rosids</taxon>
        <taxon>malvids</taxon>
        <taxon>Brassicales</taxon>
        <taxon>Brassicaceae</taxon>
        <taxon>Brassiceae</taxon>
        <taxon>Brassica</taxon>
    </lineage>
</organism>
<evidence type="ECO:0000256" key="2">
    <source>
        <dbReference type="SAM" id="MobiDB-lite"/>
    </source>
</evidence>
<keyword evidence="1" id="KW-0175">Coiled coil</keyword>
<evidence type="ECO:0000313" key="4">
    <source>
        <dbReference type="EMBL" id="KAF2599300.1"/>
    </source>
</evidence>
<dbReference type="Proteomes" id="UP000712281">
    <property type="component" value="Unassembled WGS sequence"/>
</dbReference>